<keyword evidence="2" id="KW-0963">Cytoplasm</keyword>
<accession>A0AAV7JPY4</accession>
<evidence type="ECO:0000313" key="5">
    <source>
        <dbReference type="EMBL" id="KAI6650599.1"/>
    </source>
</evidence>
<dbReference type="GO" id="GO:0005737">
    <property type="term" value="C:cytoplasm"/>
    <property type="evidence" value="ECO:0007669"/>
    <property type="project" value="UniProtKB-SubCell"/>
</dbReference>
<protein>
    <submittedName>
        <fullName evidence="5">HSPB1-associated protein 1-like</fullName>
    </submittedName>
</protein>
<comment type="function">
    <text evidence="3">May play a role in cellular stress response.</text>
</comment>
<organism evidence="5 6">
    <name type="scientific">Oopsacas minuta</name>
    <dbReference type="NCBI Taxonomy" id="111878"/>
    <lineage>
        <taxon>Eukaryota</taxon>
        <taxon>Metazoa</taxon>
        <taxon>Porifera</taxon>
        <taxon>Hexactinellida</taxon>
        <taxon>Hexasterophora</taxon>
        <taxon>Lyssacinosida</taxon>
        <taxon>Leucopsacidae</taxon>
        <taxon>Oopsacas</taxon>
    </lineage>
</organism>
<dbReference type="AlphaFoldDB" id="A0AAV7JPY4"/>
<feature type="domain" description="JmjC" evidence="4">
    <location>
        <begin position="161"/>
        <end position="320"/>
    </location>
</feature>
<evidence type="ECO:0000256" key="1">
    <source>
        <dbReference type="ARBA" id="ARBA00004496"/>
    </source>
</evidence>
<dbReference type="Gene3D" id="2.60.120.650">
    <property type="entry name" value="Cupin"/>
    <property type="match status" value="1"/>
</dbReference>
<keyword evidence="6" id="KW-1185">Reference proteome</keyword>
<comment type="subcellular location">
    <subcellularLocation>
        <location evidence="1">Cytoplasm</location>
    </subcellularLocation>
</comment>
<reference evidence="5 6" key="1">
    <citation type="journal article" date="2023" name="BMC Biol.">
        <title>The compact genome of the sponge Oopsacas minuta (Hexactinellida) is lacking key metazoan core genes.</title>
        <authorList>
            <person name="Santini S."/>
            <person name="Schenkelaars Q."/>
            <person name="Jourda C."/>
            <person name="Duchesne M."/>
            <person name="Belahbib H."/>
            <person name="Rocher C."/>
            <person name="Selva M."/>
            <person name="Riesgo A."/>
            <person name="Vervoort M."/>
            <person name="Leys S.P."/>
            <person name="Kodjabachian L."/>
            <person name="Le Bivic A."/>
            <person name="Borchiellini C."/>
            <person name="Claverie J.M."/>
            <person name="Renard E."/>
        </authorList>
    </citation>
    <scope>NUCLEOTIDE SEQUENCE [LARGE SCALE GENOMIC DNA]</scope>
    <source>
        <strain evidence="5">SPO-2</strain>
    </source>
</reference>
<dbReference type="InterPro" id="IPR003347">
    <property type="entry name" value="JmjC_dom"/>
</dbReference>
<dbReference type="PANTHER" id="PTHR12461:SF43">
    <property type="entry name" value="HSPB1-ASSOCIATED PROTEIN 1"/>
    <property type="match status" value="1"/>
</dbReference>
<dbReference type="SMART" id="SM00558">
    <property type="entry name" value="JmjC"/>
    <property type="match status" value="1"/>
</dbReference>
<dbReference type="SUPFAM" id="SSF51197">
    <property type="entry name" value="Clavaminate synthase-like"/>
    <property type="match status" value="1"/>
</dbReference>
<evidence type="ECO:0000256" key="2">
    <source>
        <dbReference type="ARBA" id="ARBA00022490"/>
    </source>
</evidence>
<comment type="caution">
    <text evidence="5">The sequence shown here is derived from an EMBL/GenBank/DDBJ whole genome shotgun (WGS) entry which is preliminary data.</text>
</comment>
<dbReference type="EMBL" id="JAKMXF010000310">
    <property type="protein sequence ID" value="KAI6650599.1"/>
    <property type="molecule type" value="Genomic_DNA"/>
</dbReference>
<evidence type="ECO:0000256" key="3">
    <source>
        <dbReference type="ARBA" id="ARBA00037342"/>
    </source>
</evidence>
<dbReference type="PROSITE" id="PS51184">
    <property type="entry name" value="JMJC"/>
    <property type="match status" value="1"/>
</dbReference>
<dbReference type="Pfam" id="PF13621">
    <property type="entry name" value="Cupin_8"/>
    <property type="match status" value="1"/>
</dbReference>
<sequence>MQEYDKVLELYLPHDTLNLNEFVKTLTEPRILRGTLLDRSEWKEPLKWTPEYLARSAPTVSTSFKIGEKNWLSPTNKETHYETDCHYVQGTLSELVTWLREDNFTDIASTSHDTSSISADISSAKRVKISHSVSSEVSTDVSESGTTLSCYPPSDYWVYCDYKYMFQLFEDTPSLLSSLDWSGLGFEKRDGKHSTIWIGSELAHTPCHYDTYGYNIVAQLYGRKCWYLVAPSEHDKMYATRFPYEESSVFSPVNMMYPDYSIYPKFKGARVQQVVVEPGDVLFVPKHWWHFVICLETAVSVNTWIELENDSEDRLREAYVRIMVFSLKGCDLDTSLWLNPKEEYSLMEDNYSYLENAMKEISAKSKQQNSDQNEKVKDILLLILTQKNVVDFISQELLAAITKDK</sequence>
<gene>
    <name evidence="5" type="ORF">LOD99_7649</name>
</gene>
<dbReference type="Proteomes" id="UP001165289">
    <property type="component" value="Unassembled WGS sequence"/>
</dbReference>
<name>A0AAV7JPY4_9METZ</name>
<proteinExistence type="predicted"/>
<evidence type="ECO:0000313" key="6">
    <source>
        <dbReference type="Proteomes" id="UP001165289"/>
    </source>
</evidence>
<dbReference type="InterPro" id="IPR041667">
    <property type="entry name" value="Cupin_8"/>
</dbReference>
<dbReference type="PANTHER" id="PTHR12461">
    <property type="entry name" value="HYPOXIA-INDUCIBLE FACTOR 1 ALPHA INHIBITOR-RELATED"/>
    <property type="match status" value="1"/>
</dbReference>
<evidence type="ECO:0000259" key="4">
    <source>
        <dbReference type="PROSITE" id="PS51184"/>
    </source>
</evidence>